<evidence type="ECO:0000256" key="9">
    <source>
        <dbReference type="ARBA" id="ARBA00022989"/>
    </source>
</evidence>
<dbReference type="PIRSF" id="PIRSF500217">
    <property type="entry name" value="AlgI"/>
    <property type="match status" value="1"/>
</dbReference>
<evidence type="ECO:0000256" key="12">
    <source>
        <dbReference type="ARBA" id="ARBA00031030"/>
    </source>
</evidence>
<keyword evidence="8" id="KW-0016">Alginate biosynthesis</keyword>
<keyword evidence="9 14" id="KW-1133">Transmembrane helix</keyword>
<feature type="transmembrane region" description="Helical" evidence="14">
    <location>
        <begin position="352"/>
        <end position="369"/>
    </location>
</feature>
<feature type="transmembrane region" description="Helical" evidence="14">
    <location>
        <begin position="32"/>
        <end position="56"/>
    </location>
</feature>
<keyword evidence="11 13" id="KW-0012">Acyltransferase</keyword>
<organism evidence="15 16">
    <name type="scientific">Hohaiivirga grylli</name>
    <dbReference type="NCBI Taxonomy" id="3133970"/>
    <lineage>
        <taxon>Bacteria</taxon>
        <taxon>Pseudomonadati</taxon>
        <taxon>Pseudomonadota</taxon>
        <taxon>Alphaproteobacteria</taxon>
        <taxon>Hyphomicrobiales</taxon>
        <taxon>Methylobacteriaceae</taxon>
        <taxon>Hohaiivirga</taxon>
    </lineage>
</organism>
<evidence type="ECO:0000313" key="16">
    <source>
        <dbReference type="Proteomes" id="UP001418637"/>
    </source>
</evidence>
<feature type="transmembrane region" description="Helical" evidence="14">
    <location>
        <begin position="457"/>
        <end position="482"/>
    </location>
</feature>
<evidence type="ECO:0000256" key="4">
    <source>
        <dbReference type="ARBA" id="ARBA00016084"/>
    </source>
</evidence>
<dbReference type="EMBL" id="JBBYXI010000003">
    <property type="protein sequence ID" value="MEN3931526.1"/>
    <property type="molecule type" value="Genomic_DNA"/>
</dbReference>
<feature type="transmembrane region" description="Helical" evidence="14">
    <location>
        <begin position="114"/>
        <end position="132"/>
    </location>
</feature>
<dbReference type="PIRSF" id="PIRSF016636">
    <property type="entry name" value="AlgI_DltB"/>
    <property type="match status" value="1"/>
</dbReference>
<comment type="pathway">
    <text evidence="2">Glycan biosynthesis; alginate biosynthesis.</text>
</comment>
<dbReference type="PANTHER" id="PTHR13285">
    <property type="entry name" value="ACYLTRANSFERASE"/>
    <property type="match status" value="1"/>
</dbReference>
<name>A0ABV0BMH2_9HYPH</name>
<evidence type="ECO:0000256" key="7">
    <source>
        <dbReference type="ARBA" id="ARBA00022692"/>
    </source>
</evidence>
<proteinExistence type="inferred from homology"/>
<accession>A0ABV0BMH2</accession>
<dbReference type="InterPro" id="IPR024194">
    <property type="entry name" value="Ac/AlaTfrase_AlgI/DltB"/>
</dbReference>
<dbReference type="PANTHER" id="PTHR13285:SF23">
    <property type="entry name" value="TEICHOIC ACID D-ALANYLTRANSFERASE"/>
    <property type="match status" value="1"/>
</dbReference>
<evidence type="ECO:0000256" key="5">
    <source>
        <dbReference type="ARBA" id="ARBA00022475"/>
    </source>
</evidence>
<feature type="transmembrane region" description="Helical" evidence="14">
    <location>
        <begin position="240"/>
        <end position="262"/>
    </location>
</feature>
<evidence type="ECO:0000256" key="14">
    <source>
        <dbReference type="SAM" id="Phobius"/>
    </source>
</evidence>
<keyword evidence="5 13" id="KW-1003">Cell membrane</keyword>
<gene>
    <name evidence="15" type="ORF">WJT86_10705</name>
</gene>
<feature type="transmembrane region" description="Helical" evidence="14">
    <location>
        <begin position="76"/>
        <end position="94"/>
    </location>
</feature>
<feature type="transmembrane region" description="Helical" evidence="14">
    <location>
        <begin position="176"/>
        <end position="197"/>
    </location>
</feature>
<dbReference type="InterPro" id="IPR051085">
    <property type="entry name" value="MB_O-acyltransferase"/>
</dbReference>
<keyword evidence="16" id="KW-1185">Reference proteome</keyword>
<reference evidence="15 16" key="1">
    <citation type="submission" date="2024-04" db="EMBL/GenBank/DDBJ databases">
        <title>A novel species isolated from cricket.</title>
        <authorList>
            <person name="Wang H.-C."/>
        </authorList>
    </citation>
    <scope>NUCLEOTIDE SEQUENCE [LARGE SCALE GENOMIC DNA]</scope>
    <source>
        <strain evidence="15 16">WL0021</strain>
    </source>
</reference>
<evidence type="ECO:0000256" key="11">
    <source>
        <dbReference type="ARBA" id="ARBA00023315"/>
    </source>
</evidence>
<evidence type="ECO:0000256" key="6">
    <source>
        <dbReference type="ARBA" id="ARBA00022679"/>
    </source>
</evidence>
<evidence type="ECO:0000256" key="8">
    <source>
        <dbReference type="ARBA" id="ARBA00022841"/>
    </source>
</evidence>
<evidence type="ECO:0000256" key="1">
    <source>
        <dbReference type="ARBA" id="ARBA00004651"/>
    </source>
</evidence>
<keyword evidence="6 13" id="KW-0808">Transferase</keyword>
<sequence>MLFLPVSFFVYFLLNKKRLVLAGKTWLVIASLIFYSAWSIAYLPLLLGSILFNFFIGNLASSHGPKVPGNFSRKTVLIFGITVNLLVLGFFKYANFFLDNVNFFAGTSYHLANIILPLGISFYTFTQIAFLVDAYRNEAKEYNLVNYALFVTFFPHLIAGPILHHKEMMTQFESRWTWAIRYRHIFMGLFIFSIGLFKKVMIADTFAVWANVGFEPGTIHYFFSAWATSLSYTFQLYFDFSGYCDMAIGASLLFNIWLPVNFNSPYKAYDIQDFWRRWHMTLSRYLLNYIYIPLGGNRNGKFRTYFNLMATFVLGGLWHGASWMFVIWGAMHGAALVIHRVWKNSGMKMPKPLAWFVTFMFVNVAWVFFRAENLGDAKRILLGMIDFQSIFNTPVNSIPIQNLAWGGLLFDKLMTVMPVGLAGYLACYLMIIVGFFVCSQKNAIQMMHSKGNEWGKVVWMTILFCIGLYASAVSTSTVFLYFNF</sequence>
<feature type="transmembrane region" description="Helical" evidence="14">
    <location>
        <begin position="304"/>
        <end position="331"/>
    </location>
</feature>
<protein>
    <recommendedName>
        <fullName evidence="4">Probable alginate O-acetylase AlgI</fullName>
    </recommendedName>
    <alternativeName>
        <fullName evidence="12">Alginate biosynthesis protein AlgI</fullName>
    </alternativeName>
</protein>
<comment type="caution">
    <text evidence="15">The sequence shown here is derived from an EMBL/GenBank/DDBJ whole genome shotgun (WGS) entry which is preliminary data.</text>
</comment>
<feature type="transmembrane region" description="Helical" evidence="14">
    <location>
        <begin position="144"/>
        <end position="164"/>
    </location>
</feature>
<dbReference type="Proteomes" id="UP001418637">
    <property type="component" value="Unassembled WGS sequence"/>
</dbReference>
<evidence type="ECO:0000256" key="10">
    <source>
        <dbReference type="ARBA" id="ARBA00023136"/>
    </source>
</evidence>
<keyword evidence="7 14" id="KW-0812">Transmembrane</keyword>
<dbReference type="Pfam" id="PF03062">
    <property type="entry name" value="MBOAT"/>
    <property type="match status" value="1"/>
</dbReference>
<comment type="similarity">
    <text evidence="3 13">Belongs to the membrane-bound acyltransferase family.</text>
</comment>
<dbReference type="InterPro" id="IPR004299">
    <property type="entry name" value="MBOAT_fam"/>
</dbReference>
<evidence type="ECO:0000313" key="15">
    <source>
        <dbReference type="EMBL" id="MEN3931526.1"/>
    </source>
</evidence>
<feature type="transmembrane region" description="Helical" evidence="14">
    <location>
        <begin position="415"/>
        <end position="437"/>
    </location>
</feature>
<comment type="subcellular location">
    <subcellularLocation>
        <location evidence="1">Cell membrane</location>
        <topology evidence="1">Multi-pass membrane protein</topology>
    </subcellularLocation>
</comment>
<dbReference type="RefSeq" id="WP_346337550.1">
    <property type="nucleotide sequence ID" value="NZ_JBBYXI010000003.1"/>
</dbReference>
<keyword evidence="10 13" id="KW-0472">Membrane</keyword>
<dbReference type="InterPro" id="IPR028362">
    <property type="entry name" value="AlgI"/>
</dbReference>
<evidence type="ECO:0000256" key="3">
    <source>
        <dbReference type="ARBA" id="ARBA00010323"/>
    </source>
</evidence>
<evidence type="ECO:0000256" key="2">
    <source>
        <dbReference type="ARBA" id="ARBA00005182"/>
    </source>
</evidence>
<evidence type="ECO:0000256" key="13">
    <source>
        <dbReference type="PIRNR" id="PIRNR016636"/>
    </source>
</evidence>